<sequence>MINQQKIARCAKATDIIIDKAGEASDALRIIFTNGYGILSDPSNVRGNLRTAKEAIDAALTTMKDTDWPTLADYGE</sequence>
<evidence type="ECO:0000313" key="2">
    <source>
        <dbReference type="Proteomes" id="UP000045285"/>
    </source>
</evidence>
<evidence type="ECO:0000313" key="1">
    <source>
        <dbReference type="EMBL" id="CDX26804.1"/>
    </source>
</evidence>
<dbReference type="Proteomes" id="UP000045285">
    <property type="component" value="Unassembled WGS sequence"/>
</dbReference>
<keyword evidence="2" id="KW-1185">Reference proteome</keyword>
<gene>
    <name evidence="1" type="ORF">MPL3356_60564</name>
</gene>
<dbReference type="EMBL" id="CCMZ01000056">
    <property type="protein sequence ID" value="CDX26804.1"/>
    <property type="molecule type" value="Genomic_DNA"/>
</dbReference>
<protein>
    <submittedName>
        <fullName evidence="1">Uncharacterized protein</fullName>
    </submittedName>
</protein>
<accession>A0A090EA28</accession>
<organism evidence="1 2">
    <name type="scientific">Mesorhizobium plurifarium</name>
    <dbReference type="NCBI Taxonomy" id="69974"/>
    <lineage>
        <taxon>Bacteria</taxon>
        <taxon>Pseudomonadati</taxon>
        <taxon>Pseudomonadota</taxon>
        <taxon>Alphaproteobacteria</taxon>
        <taxon>Hyphomicrobiales</taxon>
        <taxon>Phyllobacteriaceae</taxon>
        <taxon>Mesorhizobium</taxon>
    </lineage>
</organism>
<reference evidence="2" key="1">
    <citation type="submission" date="2014-08" db="EMBL/GenBank/DDBJ databases">
        <authorList>
            <person name="Moulin L."/>
        </authorList>
    </citation>
    <scope>NUCLEOTIDE SEQUENCE [LARGE SCALE GENOMIC DNA]</scope>
</reference>
<proteinExistence type="predicted"/>
<dbReference type="AlphaFoldDB" id="A0A090EA28"/>
<name>A0A090EA28_MESPL</name>